<protein>
    <submittedName>
        <fullName evidence="1">Uncharacterized protein</fullName>
    </submittedName>
</protein>
<proteinExistence type="predicted"/>
<reference evidence="1" key="1">
    <citation type="submission" date="2017-05" db="EMBL/GenBank/DDBJ databases">
        <authorList>
            <person name="Varghese N."/>
            <person name="Submissions S."/>
        </authorList>
    </citation>
    <scope>NUCLEOTIDE SEQUENCE</scope>
    <source>
        <strain evidence="1">LMG 28168</strain>
    </source>
</reference>
<keyword evidence="2" id="KW-1185">Reference proteome</keyword>
<gene>
    <name evidence="1" type="ORF">SAMN04488483_3312</name>
</gene>
<evidence type="ECO:0000313" key="1">
    <source>
        <dbReference type="EMBL" id="SMQ26940.1"/>
    </source>
</evidence>
<accession>A0ACD2U7Q1</accession>
<comment type="caution">
    <text evidence="1">The sequence shown here is derived from an EMBL/GenBank/DDBJ whole genome shotgun (WGS) entry which is preliminary data.</text>
</comment>
<dbReference type="Proteomes" id="UP001158048">
    <property type="component" value="Unassembled WGS sequence"/>
</dbReference>
<dbReference type="EMBL" id="FXUY01000001">
    <property type="protein sequence ID" value="SMQ26940.1"/>
    <property type="molecule type" value="Genomic_DNA"/>
</dbReference>
<sequence>MTGLLTTVLAVPYLYRRKEVFYLRLRTRGVASDSTTISLRTFDKAVATKITADILKRLEEFHLGEPSATWKRLKENLHDIAQGCLVNAHGAPSLAAYGAGRSKLRGANGVSQAPLKKAFYITPQGVAEPGCVLQIPDYGNPEKGFSNPRGEYVVYLTIPPRAARPLIKQIVEVHEANYRALVAEFKKSPPPVRHGKKVLEPYEGDLPFFENGDGTVTFKFKRYASYVDQNTREAKPLPLKVVDSKGTSIANVPAIAGGSVLKVRFSMFPYGWTNVAGASMKLHLDSVMLIKLIESRSEDVWKDETVEGSYVYVSP</sequence>
<name>A0ACD2U7Q1_9PSED</name>
<organism evidence="1 2">
    <name type="scientific">Pseudomonas helmanticensis</name>
    <dbReference type="NCBI Taxonomy" id="1471381"/>
    <lineage>
        <taxon>Bacteria</taxon>
        <taxon>Pseudomonadati</taxon>
        <taxon>Pseudomonadota</taxon>
        <taxon>Gammaproteobacteria</taxon>
        <taxon>Pseudomonadales</taxon>
        <taxon>Pseudomonadaceae</taxon>
        <taxon>Pseudomonas</taxon>
    </lineage>
</organism>
<evidence type="ECO:0000313" key="2">
    <source>
        <dbReference type="Proteomes" id="UP001158048"/>
    </source>
</evidence>